<feature type="transmembrane region" description="Helical" evidence="11">
    <location>
        <begin position="6"/>
        <end position="24"/>
    </location>
</feature>
<dbReference type="WBParaSite" id="ACRNAN_Path_1598.g6220.t1">
    <property type="protein sequence ID" value="ACRNAN_Path_1598.g6220.t1"/>
    <property type="gene ID" value="ACRNAN_Path_1598.g6220"/>
</dbReference>
<organism evidence="12 13">
    <name type="scientific">Acrobeloides nanus</name>
    <dbReference type="NCBI Taxonomy" id="290746"/>
    <lineage>
        <taxon>Eukaryota</taxon>
        <taxon>Metazoa</taxon>
        <taxon>Ecdysozoa</taxon>
        <taxon>Nematoda</taxon>
        <taxon>Chromadorea</taxon>
        <taxon>Rhabditida</taxon>
        <taxon>Tylenchina</taxon>
        <taxon>Cephalobomorpha</taxon>
        <taxon>Cephaloboidea</taxon>
        <taxon>Cephalobidae</taxon>
        <taxon>Acrobeloides</taxon>
    </lineage>
</organism>
<dbReference type="GO" id="GO:0006621">
    <property type="term" value="P:protein retention in ER lumen"/>
    <property type="evidence" value="ECO:0007669"/>
    <property type="project" value="InterPro"/>
</dbReference>
<evidence type="ECO:0000256" key="7">
    <source>
        <dbReference type="ARBA" id="ARBA00022927"/>
    </source>
</evidence>
<evidence type="ECO:0000256" key="2">
    <source>
        <dbReference type="ARBA" id="ARBA00010120"/>
    </source>
</evidence>
<dbReference type="InterPro" id="IPR000133">
    <property type="entry name" value="ER_ret_rcpt"/>
</dbReference>
<keyword evidence="5 11" id="KW-0256">Endoplasmic reticulum</keyword>
<evidence type="ECO:0000256" key="5">
    <source>
        <dbReference type="ARBA" id="ARBA00022824"/>
    </source>
</evidence>
<reference evidence="13" key="1">
    <citation type="submission" date="2022-11" db="UniProtKB">
        <authorList>
            <consortium name="WormBaseParasite"/>
        </authorList>
    </citation>
    <scope>IDENTIFICATION</scope>
</reference>
<comment type="caution">
    <text evidence="11">Lacks conserved residue(s) required for the propagation of feature annotation.</text>
</comment>
<feature type="transmembrane region" description="Helical" evidence="11">
    <location>
        <begin position="60"/>
        <end position="76"/>
    </location>
</feature>
<evidence type="ECO:0000256" key="9">
    <source>
        <dbReference type="ARBA" id="ARBA00023136"/>
    </source>
</evidence>
<evidence type="ECO:0000256" key="10">
    <source>
        <dbReference type="ARBA" id="ARBA00023170"/>
    </source>
</evidence>
<dbReference type="Pfam" id="PF00810">
    <property type="entry name" value="ER_lumen_recept"/>
    <property type="match status" value="1"/>
</dbReference>
<evidence type="ECO:0000313" key="12">
    <source>
        <dbReference type="Proteomes" id="UP000887540"/>
    </source>
</evidence>
<protein>
    <recommendedName>
        <fullName evidence="11">ER lumen protein-retaining receptor</fullName>
    </recommendedName>
</protein>
<evidence type="ECO:0000256" key="6">
    <source>
        <dbReference type="ARBA" id="ARBA00022892"/>
    </source>
</evidence>
<evidence type="ECO:0000256" key="3">
    <source>
        <dbReference type="ARBA" id="ARBA00022448"/>
    </source>
</evidence>
<dbReference type="AlphaFoldDB" id="A0A914C2S8"/>
<dbReference type="GO" id="GO:0015031">
    <property type="term" value="P:protein transport"/>
    <property type="evidence" value="ECO:0007669"/>
    <property type="project" value="UniProtKB-KW"/>
</dbReference>
<keyword evidence="4 11" id="KW-0812">Transmembrane</keyword>
<comment type="similarity">
    <text evidence="2 11">Belongs to the ERD2 family.</text>
</comment>
<proteinExistence type="inferred from homology"/>
<keyword evidence="9 11" id="KW-0472">Membrane</keyword>
<dbReference type="PANTHER" id="PTHR10585">
    <property type="entry name" value="ER LUMEN PROTEIN RETAINING RECEPTOR"/>
    <property type="match status" value="1"/>
</dbReference>
<evidence type="ECO:0000313" key="13">
    <source>
        <dbReference type="WBParaSite" id="ACRNAN_Path_1598.g6220.t1"/>
    </source>
</evidence>
<name>A0A914C2S8_9BILA</name>
<dbReference type="PROSITE" id="PS00952">
    <property type="entry name" value="ER_LUMEN_RECEPTOR_2"/>
    <property type="match status" value="1"/>
</dbReference>
<feature type="transmembrane region" description="Helical" evidence="11">
    <location>
        <begin position="88"/>
        <end position="106"/>
    </location>
</feature>
<dbReference type="GO" id="GO:0005789">
    <property type="term" value="C:endoplasmic reticulum membrane"/>
    <property type="evidence" value="ECO:0007669"/>
    <property type="project" value="UniProtKB-SubCell"/>
</dbReference>
<keyword evidence="7 11" id="KW-0653">Protein transport</keyword>
<evidence type="ECO:0000256" key="4">
    <source>
        <dbReference type="ARBA" id="ARBA00022692"/>
    </source>
</evidence>
<comment type="subcellular location">
    <subcellularLocation>
        <location evidence="1 11">Endoplasmic reticulum membrane</location>
        <topology evidence="1 11">Multi-pass membrane protein</topology>
    </subcellularLocation>
</comment>
<keyword evidence="10 11" id="KW-0675">Receptor</keyword>
<dbReference type="PRINTS" id="PR00660">
    <property type="entry name" value="ERLUMENR"/>
</dbReference>
<evidence type="ECO:0000256" key="11">
    <source>
        <dbReference type="RuleBase" id="RU000634"/>
    </source>
</evidence>
<keyword evidence="3 11" id="KW-0813">Transport</keyword>
<evidence type="ECO:0000256" key="1">
    <source>
        <dbReference type="ARBA" id="ARBA00004477"/>
    </source>
</evidence>
<dbReference type="GO" id="GO:0046923">
    <property type="term" value="F:ER retention sequence binding"/>
    <property type="evidence" value="ECO:0007669"/>
    <property type="project" value="InterPro"/>
</dbReference>
<dbReference type="GO" id="GO:0016192">
    <property type="term" value="P:vesicle-mediated transport"/>
    <property type="evidence" value="ECO:0007669"/>
    <property type="project" value="UniProtKB-KW"/>
</dbReference>
<feature type="transmembrane region" description="Helical" evidence="11">
    <location>
        <begin position="36"/>
        <end position="54"/>
    </location>
</feature>
<dbReference type="Proteomes" id="UP000887540">
    <property type="component" value="Unplaced"/>
</dbReference>
<keyword evidence="6" id="KW-0931">ER-Golgi transport</keyword>
<sequence length="151" mass="17935">MKVLFIGALYATVYLLYFKFRGTYNREEDTFRMELLLLPCVVLSLLVNAEFTVLEVLWTFSIYLESVAILPQLFMLQKRGEAETITAHYLFFLGSYRGLYIINWVYRYYTEAFYDPIVIVAGIVQTVLYADFFYLYVTRVIKEHRKLELPI</sequence>
<accession>A0A914C2S8</accession>
<evidence type="ECO:0000256" key="8">
    <source>
        <dbReference type="ARBA" id="ARBA00022989"/>
    </source>
</evidence>
<feature type="transmembrane region" description="Helical" evidence="11">
    <location>
        <begin position="112"/>
        <end position="137"/>
    </location>
</feature>
<keyword evidence="12" id="KW-1185">Reference proteome</keyword>
<keyword evidence="8 11" id="KW-1133">Transmembrane helix</keyword>